<evidence type="ECO:0000313" key="3">
    <source>
        <dbReference type="Proteomes" id="UP000565078"/>
    </source>
</evidence>
<dbReference type="Pfam" id="PF03091">
    <property type="entry name" value="CutA1"/>
    <property type="match status" value="1"/>
</dbReference>
<dbReference type="InterPro" id="IPR011322">
    <property type="entry name" value="N-reg_PII-like_a/b"/>
</dbReference>
<dbReference type="EMBL" id="DUGC01000107">
    <property type="protein sequence ID" value="HIH10314.1"/>
    <property type="molecule type" value="Genomic_DNA"/>
</dbReference>
<sequence length="101" mass="11618">MIILYAPYPSIQSARKAARNLLGKKLIACANITQSVSVYGWKSKMKNGKESIALFKTLHSRERACRREIEKTHPYELPCIITLDAHANREFEKWVGEQTRI</sequence>
<dbReference type="GO" id="GO:0005507">
    <property type="term" value="F:copper ion binding"/>
    <property type="evidence" value="ECO:0007669"/>
    <property type="project" value="TreeGrafter"/>
</dbReference>
<organism evidence="2 3">
    <name type="scientific">Candidatus Iainarchaeum sp</name>
    <dbReference type="NCBI Taxonomy" id="3101447"/>
    <lineage>
        <taxon>Archaea</taxon>
        <taxon>Candidatus Iainarchaeota</taxon>
        <taxon>Candidatus Iainarchaeia</taxon>
        <taxon>Candidatus Iainarchaeales</taxon>
        <taxon>Candidatus Iainarchaeaceae</taxon>
        <taxon>Candidatus Iainarchaeum</taxon>
    </lineage>
</organism>
<accession>A0A7J4IZJ6</accession>
<dbReference type="PANTHER" id="PTHR23419">
    <property type="entry name" value="DIVALENT CATION TOLERANCE CUTA-RELATED"/>
    <property type="match status" value="1"/>
</dbReference>
<dbReference type="InterPro" id="IPR004323">
    <property type="entry name" value="Ion_tolerance_CutA"/>
</dbReference>
<dbReference type="InterPro" id="IPR015867">
    <property type="entry name" value="N-reg_PII/ATP_PRibTrfase_C"/>
</dbReference>
<evidence type="ECO:0000256" key="1">
    <source>
        <dbReference type="ARBA" id="ARBA00010169"/>
    </source>
</evidence>
<evidence type="ECO:0000313" key="2">
    <source>
        <dbReference type="EMBL" id="HIH10314.1"/>
    </source>
</evidence>
<comment type="caution">
    <text evidence="2">The sequence shown here is derived from an EMBL/GenBank/DDBJ whole genome shotgun (WGS) entry which is preliminary data.</text>
</comment>
<dbReference type="AlphaFoldDB" id="A0A7J4IZJ6"/>
<protein>
    <submittedName>
        <fullName evidence="2">Divalent-cation tolerance protein CutA</fullName>
    </submittedName>
</protein>
<comment type="similarity">
    <text evidence="1">Belongs to the CutA family.</text>
</comment>
<dbReference type="GO" id="GO:0010038">
    <property type="term" value="P:response to metal ion"/>
    <property type="evidence" value="ECO:0007669"/>
    <property type="project" value="InterPro"/>
</dbReference>
<dbReference type="Proteomes" id="UP000565078">
    <property type="component" value="Unassembled WGS sequence"/>
</dbReference>
<reference evidence="3" key="1">
    <citation type="journal article" date="2020" name="bioRxiv">
        <title>A rank-normalized archaeal taxonomy based on genome phylogeny resolves widespread incomplete and uneven classifications.</title>
        <authorList>
            <person name="Rinke C."/>
            <person name="Chuvochina M."/>
            <person name="Mussig A.J."/>
            <person name="Chaumeil P.-A."/>
            <person name="Waite D.W."/>
            <person name="Whitman W.B."/>
            <person name="Parks D.H."/>
            <person name="Hugenholtz P."/>
        </authorList>
    </citation>
    <scope>NUCLEOTIDE SEQUENCE [LARGE SCALE GENOMIC DNA]</scope>
</reference>
<dbReference type="PANTHER" id="PTHR23419:SF8">
    <property type="entry name" value="FI09726P"/>
    <property type="match status" value="1"/>
</dbReference>
<proteinExistence type="inferred from homology"/>
<dbReference type="Gene3D" id="3.30.70.120">
    <property type="match status" value="1"/>
</dbReference>
<dbReference type="SUPFAM" id="SSF54913">
    <property type="entry name" value="GlnB-like"/>
    <property type="match status" value="1"/>
</dbReference>
<name>A0A7J4IZJ6_9ARCH</name>
<gene>
    <name evidence="2" type="ORF">HA254_06650</name>
</gene>